<evidence type="ECO:0000313" key="7">
    <source>
        <dbReference type="EMBL" id="KAF0711447.1"/>
    </source>
</evidence>
<keyword evidence="3 5" id="KW-0863">Zinc-finger</keyword>
<dbReference type="SUPFAM" id="SSF57667">
    <property type="entry name" value="beta-beta-alpha zinc fingers"/>
    <property type="match status" value="5"/>
</dbReference>
<gene>
    <name evidence="7" type="ORF">FWK35_00035124</name>
</gene>
<comment type="caution">
    <text evidence="7">The sequence shown here is derived from an EMBL/GenBank/DDBJ whole genome shotgun (WGS) entry which is preliminary data.</text>
</comment>
<dbReference type="AlphaFoldDB" id="A0A6G0VVV8"/>
<dbReference type="InterPro" id="IPR013087">
    <property type="entry name" value="Znf_C2H2_type"/>
</dbReference>
<keyword evidence="1" id="KW-0479">Metal-binding</keyword>
<dbReference type="Pfam" id="PF00096">
    <property type="entry name" value="zf-C2H2"/>
    <property type="match status" value="3"/>
</dbReference>
<dbReference type="GO" id="GO:0008270">
    <property type="term" value="F:zinc ion binding"/>
    <property type="evidence" value="ECO:0007669"/>
    <property type="project" value="UniProtKB-KW"/>
</dbReference>
<evidence type="ECO:0000259" key="6">
    <source>
        <dbReference type="PROSITE" id="PS50157"/>
    </source>
</evidence>
<feature type="domain" description="C2H2-type" evidence="6">
    <location>
        <begin position="7"/>
        <end position="35"/>
    </location>
</feature>
<evidence type="ECO:0000256" key="3">
    <source>
        <dbReference type="ARBA" id="ARBA00022771"/>
    </source>
</evidence>
<sequence length="317" mass="37406">HFGQANYLCDQCQKSFKLKHNLQWHISHQHQTEYVRCKFCIKKFKDQRQLGYHENLHTGKKPYPCKSCNDSFSAPNQLYRHHMASNSMCNLCKLNFKSRAYLILHLGTYHGIQYPQSVAHTLSNRMGVEQPDTTSVEVPESSKKTEETTNNCDLEFTQIDVSDGFCKTYSGRTQSQFIYTCHCEASFKHKSWYLNHQLTYGAGTFECDKCSKVFKRKDNLRRHLTIHFSGTIYKCKRCPSTFNMKFNLLYHMKTKHGNASFSCTKCDKNFCDVRQLNYHDNRIHTGLMPYKCIVCHITFHAPNELYRHRKMMNYYNK</sequence>
<dbReference type="PROSITE" id="PS00028">
    <property type="entry name" value="ZINC_FINGER_C2H2_1"/>
    <property type="match status" value="5"/>
</dbReference>
<dbReference type="Proteomes" id="UP000478052">
    <property type="component" value="Unassembled WGS sequence"/>
</dbReference>
<feature type="domain" description="C2H2-type" evidence="6">
    <location>
        <begin position="205"/>
        <end position="227"/>
    </location>
</feature>
<reference evidence="7 8" key="1">
    <citation type="submission" date="2019-08" db="EMBL/GenBank/DDBJ databases">
        <title>Whole genome of Aphis craccivora.</title>
        <authorList>
            <person name="Voronova N.V."/>
            <person name="Shulinski R.S."/>
            <person name="Bandarenka Y.V."/>
            <person name="Zhorov D.G."/>
            <person name="Warner D."/>
        </authorList>
    </citation>
    <scope>NUCLEOTIDE SEQUENCE [LARGE SCALE GENOMIC DNA]</scope>
    <source>
        <strain evidence="7">180601</strain>
        <tissue evidence="7">Whole Body</tissue>
    </source>
</reference>
<organism evidence="7 8">
    <name type="scientific">Aphis craccivora</name>
    <name type="common">Cowpea aphid</name>
    <dbReference type="NCBI Taxonomy" id="307492"/>
    <lineage>
        <taxon>Eukaryota</taxon>
        <taxon>Metazoa</taxon>
        <taxon>Ecdysozoa</taxon>
        <taxon>Arthropoda</taxon>
        <taxon>Hexapoda</taxon>
        <taxon>Insecta</taxon>
        <taxon>Pterygota</taxon>
        <taxon>Neoptera</taxon>
        <taxon>Paraneoptera</taxon>
        <taxon>Hemiptera</taxon>
        <taxon>Sternorrhyncha</taxon>
        <taxon>Aphidomorpha</taxon>
        <taxon>Aphidoidea</taxon>
        <taxon>Aphididae</taxon>
        <taxon>Aphidini</taxon>
        <taxon>Aphis</taxon>
        <taxon>Aphis</taxon>
    </lineage>
</organism>
<keyword evidence="4" id="KW-0862">Zinc</keyword>
<accession>A0A6G0VVV8</accession>
<dbReference type="Gene3D" id="3.30.160.60">
    <property type="entry name" value="Classic Zinc Finger"/>
    <property type="match status" value="5"/>
</dbReference>
<protein>
    <submittedName>
        <fullName evidence="7">Zinc finger protein 567-like</fullName>
    </submittedName>
</protein>
<dbReference type="EMBL" id="VUJU01011251">
    <property type="protein sequence ID" value="KAF0711447.1"/>
    <property type="molecule type" value="Genomic_DNA"/>
</dbReference>
<feature type="non-terminal residue" evidence="7">
    <location>
        <position position="1"/>
    </location>
</feature>
<feature type="domain" description="C2H2-type" evidence="6">
    <location>
        <begin position="261"/>
        <end position="289"/>
    </location>
</feature>
<name>A0A6G0VVV8_APHCR</name>
<keyword evidence="8" id="KW-1185">Reference proteome</keyword>
<evidence type="ECO:0000256" key="4">
    <source>
        <dbReference type="ARBA" id="ARBA00022833"/>
    </source>
</evidence>
<dbReference type="SMART" id="SM00355">
    <property type="entry name" value="ZnF_C2H2"/>
    <property type="match status" value="8"/>
</dbReference>
<dbReference type="PANTHER" id="PTHR24379:SF121">
    <property type="entry name" value="C2H2-TYPE DOMAIN-CONTAINING PROTEIN"/>
    <property type="match status" value="1"/>
</dbReference>
<dbReference type="InterPro" id="IPR036236">
    <property type="entry name" value="Znf_C2H2_sf"/>
</dbReference>
<dbReference type="OrthoDB" id="10004641at2759"/>
<keyword evidence="2" id="KW-0677">Repeat</keyword>
<feature type="domain" description="C2H2-type" evidence="6">
    <location>
        <begin position="233"/>
        <end position="256"/>
    </location>
</feature>
<dbReference type="FunFam" id="3.30.160.60:FF:000100">
    <property type="entry name" value="Zinc finger 45-like"/>
    <property type="match status" value="1"/>
</dbReference>
<evidence type="ECO:0000313" key="8">
    <source>
        <dbReference type="Proteomes" id="UP000478052"/>
    </source>
</evidence>
<dbReference type="PROSITE" id="PS50157">
    <property type="entry name" value="ZINC_FINGER_C2H2_2"/>
    <property type="match status" value="6"/>
</dbReference>
<proteinExistence type="predicted"/>
<evidence type="ECO:0000256" key="2">
    <source>
        <dbReference type="ARBA" id="ARBA00022737"/>
    </source>
</evidence>
<evidence type="ECO:0000256" key="5">
    <source>
        <dbReference type="PROSITE-ProRule" id="PRU00042"/>
    </source>
</evidence>
<feature type="domain" description="C2H2-type" evidence="6">
    <location>
        <begin position="63"/>
        <end position="87"/>
    </location>
</feature>
<dbReference type="PANTHER" id="PTHR24379">
    <property type="entry name" value="KRAB AND ZINC FINGER DOMAIN-CONTAINING"/>
    <property type="match status" value="1"/>
</dbReference>
<evidence type="ECO:0000256" key="1">
    <source>
        <dbReference type="ARBA" id="ARBA00022723"/>
    </source>
</evidence>
<feature type="domain" description="C2H2-type" evidence="6">
    <location>
        <begin position="35"/>
        <end position="62"/>
    </location>
</feature>